<dbReference type="InterPro" id="IPR015943">
    <property type="entry name" value="WD40/YVTN_repeat-like_dom_sf"/>
</dbReference>
<evidence type="ECO:0008006" key="6">
    <source>
        <dbReference type="Google" id="ProtNLM"/>
    </source>
</evidence>
<dbReference type="PROSITE" id="PS50082">
    <property type="entry name" value="WD_REPEATS_2"/>
    <property type="match status" value="1"/>
</dbReference>
<feature type="repeat" description="WD" evidence="3">
    <location>
        <begin position="7"/>
        <end position="48"/>
    </location>
</feature>
<dbReference type="SMART" id="SM00320">
    <property type="entry name" value="WD40"/>
    <property type="match status" value="1"/>
</dbReference>
<dbReference type="PANTHER" id="PTHR44019:SF8">
    <property type="entry name" value="POC1 CENTRIOLAR PROTEIN HOMOLOG"/>
    <property type="match status" value="1"/>
</dbReference>
<gene>
    <name evidence="4" type="ORF">ICL16_09665</name>
</gene>
<dbReference type="Pfam" id="PF00400">
    <property type="entry name" value="WD40"/>
    <property type="match status" value="1"/>
</dbReference>
<feature type="non-terminal residue" evidence="4">
    <location>
        <position position="1"/>
    </location>
</feature>
<dbReference type="InterPro" id="IPR019775">
    <property type="entry name" value="WD40_repeat_CS"/>
</dbReference>
<evidence type="ECO:0000313" key="4">
    <source>
        <dbReference type="EMBL" id="MBD2772333.1"/>
    </source>
</evidence>
<dbReference type="PROSITE" id="PS50294">
    <property type="entry name" value="WD_REPEATS_REGION"/>
    <property type="match status" value="1"/>
</dbReference>
<comment type="caution">
    <text evidence="4">The sequence shown here is derived from an EMBL/GenBank/DDBJ whole genome shotgun (WGS) entry which is preliminary data.</text>
</comment>
<dbReference type="Proteomes" id="UP000629098">
    <property type="component" value="Unassembled WGS sequence"/>
</dbReference>
<dbReference type="EMBL" id="JACXAE010000038">
    <property type="protein sequence ID" value="MBD2772333.1"/>
    <property type="molecule type" value="Genomic_DNA"/>
</dbReference>
<proteinExistence type="predicted"/>
<evidence type="ECO:0000256" key="3">
    <source>
        <dbReference type="PROSITE-ProRule" id="PRU00221"/>
    </source>
</evidence>
<keyword evidence="1 3" id="KW-0853">WD repeat</keyword>
<evidence type="ECO:0000313" key="5">
    <source>
        <dbReference type="Proteomes" id="UP000629098"/>
    </source>
</evidence>
<dbReference type="PROSITE" id="PS00678">
    <property type="entry name" value="WD_REPEATS_1"/>
    <property type="match status" value="1"/>
</dbReference>
<keyword evidence="2" id="KW-0677">Repeat</keyword>
<accession>A0A8J6XRL0</accession>
<dbReference type="InterPro" id="IPR036322">
    <property type="entry name" value="WD40_repeat_dom_sf"/>
</dbReference>
<dbReference type="PANTHER" id="PTHR44019">
    <property type="entry name" value="WD REPEAT-CONTAINING PROTEIN 55"/>
    <property type="match status" value="1"/>
</dbReference>
<evidence type="ECO:0000256" key="2">
    <source>
        <dbReference type="ARBA" id="ARBA00022737"/>
    </source>
</evidence>
<feature type="non-terminal residue" evidence="4">
    <location>
        <position position="57"/>
    </location>
</feature>
<protein>
    <recommendedName>
        <fullName evidence="6">WD40 repeat domain-containing protein</fullName>
    </recommendedName>
</protein>
<reference evidence="4" key="1">
    <citation type="submission" date="2020-09" db="EMBL/GenBank/DDBJ databases">
        <title>Iningainema tapete sp. nov. (Scytonemataceae, Cyanobacteria) from greenhouses in central Florida (USA) produces two types of nodularin with biosynthetic potential for microcystin-LR and anabaenopeptins.</title>
        <authorList>
            <person name="Berthold D.E."/>
            <person name="Lefler F.W."/>
            <person name="Huang I.-S."/>
            <person name="Abdulla H."/>
            <person name="Zimba P.V."/>
            <person name="Laughinghouse H.D. IV."/>
        </authorList>
    </citation>
    <scope>NUCLEOTIDE SEQUENCE</scope>
    <source>
        <strain evidence="4">BLCCT55</strain>
    </source>
</reference>
<sequence length="57" mass="6027">GKELFSLQGHSDGVRAVAVTPDGGRVISASDDRTLKVWDMASGKELFSLQGHSDPVT</sequence>
<name>A0A8J6XRL0_9CYAN</name>
<dbReference type="Gene3D" id="2.130.10.10">
    <property type="entry name" value="YVTN repeat-like/Quinoprotein amine dehydrogenase"/>
    <property type="match status" value="1"/>
</dbReference>
<keyword evidence="5" id="KW-1185">Reference proteome</keyword>
<dbReference type="InterPro" id="IPR001680">
    <property type="entry name" value="WD40_rpt"/>
</dbReference>
<evidence type="ECO:0000256" key="1">
    <source>
        <dbReference type="ARBA" id="ARBA00022574"/>
    </source>
</evidence>
<dbReference type="InterPro" id="IPR050505">
    <property type="entry name" value="WDR55/POC1"/>
</dbReference>
<dbReference type="AlphaFoldDB" id="A0A8J6XRL0"/>
<organism evidence="4 5">
    <name type="scientific">Iningainema tapete BLCC-T55</name>
    <dbReference type="NCBI Taxonomy" id="2748662"/>
    <lineage>
        <taxon>Bacteria</taxon>
        <taxon>Bacillati</taxon>
        <taxon>Cyanobacteriota</taxon>
        <taxon>Cyanophyceae</taxon>
        <taxon>Nostocales</taxon>
        <taxon>Scytonemataceae</taxon>
        <taxon>Iningainema tapete</taxon>
    </lineage>
</organism>
<dbReference type="SUPFAM" id="SSF50978">
    <property type="entry name" value="WD40 repeat-like"/>
    <property type="match status" value="1"/>
</dbReference>